<gene>
    <name evidence="2" type="ORF">NCTC13316_02025</name>
</gene>
<organism evidence="2 3">
    <name type="scientific">Legionella busanensis</name>
    <dbReference type="NCBI Taxonomy" id="190655"/>
    <lineage>
        <taxon>Bacteria</taxon>
        <taxon>Pseudomonadati</taxon>
        <taxon>Pseudomonadota</taxon>
        <taxon>Gammaproteobacteria</taxon>
        <taxon>Legionellales</taxon>
        <taxon>Legionellaceae</taxon>
        <taxon>Legionella</taxon>
    </lineage>
</organism>
<dbReference type="InterPro" id="IPR003812">
    <property type="entry name" value="Fido"/>
</dbReference>
<dbReference type="Gene3D" id="1.10.3290.10">
    <property type="entry name" value="Fido-like domain"/>
    <property type="match status" value="1"/>
</dbReference>
<dbReference type="OrthoDB" id="5653229at2"/>
<keyword evidence="3" id="KW-1185">Reference proteome</keyword>
<dbReference type="PROSITE" id="PS51459">
    <property type="entry name" value="FIDO"/>
    <property type="match status" value="1"/>
</dbReference>
<dbReference type="InterPro" id="IPR036597">
    <property type="entry name" value="Fido-like_dom_sf"/>
</dbReference>
<feature type="domain" description="Fido" evidence="1">
    <location>
        <begin position="179"/>
        <end position="319"/>
    </location>
</feature>
<evidence type="ECO:0000313" key="3">
    <source>
        <dbReference type="Proteomes" id="UP000254794"/>
    </source>
</evidence>
<evidence type="ECO:0000313" key="2">
    <source>
        <dbReference type="EMBL" id="STX51922.1"/>
    </source>
</evidence>
<name>A0A378JUN5_9GAMM</name>
<dbReference type="AlphaFoldDB" id="A0A378JUN5"/>
<dbReference type="EMBL" id="UGOD01000001">
    <property type="protein sequence ID" value="STX51922.1"/>
    <property type="molecule type" value="Genomic_DNA"/>
</dbReference>
<evidence type="ECO:0000259" key="1">
    <source>
        <dbReference type="PROSITE" id="PS51459"/>
    </source>
</evidence>
<dbReference type="Pfam" id="PF02661">
    <property type="entry name" value="Fic"/>
    <property type="match status" value="1"/>
</dbReference>
<dbReference type="Proteomes" id="UP000254794">
    <property type="component" value="Unassembled WGS sequence"/>
</dbReference>
<reference evidence="2 3" key="1">
    <citation type="submission" date="2018-06" db="EMBL/GenBank/DDBJ databases">
        <authorList>
            <consortium name="Pathogen Informatics"/>
            <person name="Doyle S."/>
        </authorList>
    </citation>
    <scope>NUCLEOTIDE SEQUENCE [LARGE SCALE GENOMIC DNA]</scope>
    <source>
        <strain evidence="2 3">NCTC13316</strain>
    </source>
</reference>
<dbReference type="RefSeq" id="WP_115331523.1">
    <property type="nucleotide sequence ID" value="NZ_CAAAHP010000002.1"/>
</dbReference>
<proteinExistence type="predicted"/>
<dbReference type="SUPFAM" id="SSF140931">
    <property type="entry name" value="Fic-like"/>
    <property type="match status" value="1"/>
</dbReference>
<protein>
    <submittedName>
        <fullName evidence="2">Ankyrin repeat-containing protein</fullName>
    </submittedName>
</protein>
<accession>A0A378JUN5</accession>
<sequence length="485" mass="55802">MRSIQKQTERKWDVILADFPRTEIWRLQTDGCQHHLGPNNFRDAYYKGMNLGFDFISSNITTKLSVDLIQNIYLSAYRFEEEYLQDEELKQGIRNQSGGFEIYLNLPGVFDDAGISEEGIDEFIRNMIAADSDRPAGSPRWRLKIDTGGDKAPLYISFDPKKNENLNCIYFDKNNPVGLKEFLLEQLKNAALTKSTAEGSEKFKGPLTKVEISCSAKYSREELKKYIQREINSYLKKVEKAGNDEQKIAIIIELIRNLHQTHPFPDGNGRTLIFLLKNLLLLQNKMDICITQTPSHFAAFSVNQLVKETIQGLIKYAEYKITTAKHFLADLKEEDILNNKERIKSKLSKAISKDPMIAMAQLNELFIQIQDNKIVVPKGYWGESYNLGLLNSFNTGFKKSNESHIAIQTMIKQLYYENFVKLTKDVDSEGLKKFSSWIDKHQIYKDVRYNYNAGKRDMRLELDEYFSPISKTSTSTVSKTSTSTI</sequence>